<feature type="region of interest" description="Disordered" evidence="1">
    <location>
        <begin position="288"/>
        <end position="380"/>
    </location>
</feature>
<reference evidence="2" key="1">
    <citation type="submission" date="2019-10" db="EMBL/GenBank/DDBJ databases">
        <authorList>
            <person name="Zhang R."/>
            <person name="Pan Y."/>
            <person name="Wang J."/>
            <person name="Ma R."/>
            <person name="Yu S."/>
        </authorList>
    </citation>
    <scope>NUCLEOTIDE SEQUENCE</scope>
    <source>
        <strain evidence="2">LA-IB0</strain>
        <tissue evidence="2">Leaf</tissue>
    </source>
</reference>
<keyword evidence="3" id="KW-1185">Reference proteome</keyword>
<feature type="compositionally biased region" description="Basic and acidic residues" evidence="1">
    <location>
        <begin position="513"/>
        <end position="527"/>
    </location>
</feature>
<feature type="compositionally biased region" description="Basic and acidic residues" evidence="1">
    <location>
        <begin position="306"/>
        <end position="315"/>
    </location>
</feature>
<proteinExistence type="predicted"/>
<protein>
    <recommendedName>
        <fullName evidence="4">Eukaryotic translation initiation factor 4B</fullName>
    </recommendedName>
</protein>
<feature type="region of interest" description="Disordered" evidence="1">
    <location>
        <begin position="65"/>
        <end position="238"/>
    </location>
</feature>
<dbReference type="Pfam" id="PF06273">
    <property type="entry name" value="eIF-4B"/>
    <property type="match status" value="2"/>
</dbReference>
<dbReference type="GO" id="GO:0003743">
    <property type="term" value="F:translation initiation factor activity"/>
    <property type="evidence" value="ECO:0007669"/>
    <property type="project" value="InterPro"/>
</dbReference>
<dbReference type="AlphaFoldDB" id="A0AAV6XJN9"/>
<gene>
    <name evidence="2" type="ORF">BUALT_Bualt05G0164400</name>
</gene>
<feature type="compositionally biased region" description="Basic and acidic residues" evidence="1">
    <location>
        <begin position="210"/>
        <end position="238"/>
    </location>
</feature>
<feature type="compositionally biased region" description="Basic and acidic residues" evidence="1">
    <location>
        <begin position="117"/>
        <end position="132"/>
    </location>
</feature>
<evidence type="ECO:0008006" key="4">
    <source>
        <dbReference type="Google" id="ProtNLM"/>
    </source>
</evidence>
<feature type="compositionally biased region" description="Basic and acidic residues" evidence="1">
    <location>
        <begin position="75"/>
        <end position="93"/>
    </location>
</feature>
<feature type="compositionally biased region" description="Low complexity" evidence="1">
    <location>
        <begin position="106"/>
        <end position="116"/>
    </location>
</feature>
<feature type="compositionally biased region" description="Low complexity" evidence="1">
    <location>
        <begin position="293"/>
        <end position="305"/>
    </location>
</feature>
<name>A0AAV6XJN9_9LAMI</name>
<evidence type="ECO:0000256" key="1">
    <source>
        <dbReference type="SAM" id="MobiDB-lite"/>
    </source>
</evidence>
<comment type="caution">
    <text evidence="2">The sequence shown here is derived from an EMBL/GenBank/DDBJ whole genome shotgun (WGS) entry which is preliminary data.</text>
</comment>
<dbReference type="InterPro" id="IPR010433">
    <property type="entry name" value="EIF-4B_pln"/>
</dbReference>
<feature type="compositionally biased region" description="Gly residues" evidence="1">
    <location>
        <begin position="546"/>
        <end position="555"/>
    </location>
</feature>
<organism evidence="2 3">
    <name type="scientific">Buddleja alternifolia</name>
    <dbReference type="NCBI Taxonomy" id="168488"/>
    <lineage>
        <taxon>Eukaryota</taxon>
        <taxon>Viridiplantae</taxon>
        <taxon>Streptophyta</taxon>
        <taxon>Embryophyta</taxon>
        <taxon>Tracheophyta</taxon>
        <taxon>Spermatophyta</taxon>
        <taxon>Magnoliopsida</taxon>
        <taxon>eudicotyledons</taxon>
        <taxon>Gunneridae</taxon>
        <taxon>Pentapetalae</taxon>
        <taxon>asterids</taxon>
        <taxon>lamiids</taxon>
        <taxon>Lamiales</taxon>
        <taxon>Scrophulariaceae</taxon>
        <taxon>Buddlejeae</taxon>
        <taxon>Buddleja</taxon>
    </lineage>
</organism>
<evidence type="ECO:0000313" key="3">
    <source>
        <dbReference type="Proteomes" id="UP000826271"/>
    </source>
</evidence>
<feature type="compositionally biased region" description="Basic and acidic residues" evidence="1">
    <location>
        <begin position="433"/>
        <end position="463"/>
    </location>
</feature>
<accession>A0AAV6XJN9</accession>
<feature type="region of interest" description="Disordered" evidence="1">
    <location>
        <begin position="415"/>
        <end position="557"/>
    </location>
</feature>
<evidence type="ECO:0000313" key="2">
    <source>
        <dbReference type="EMBL" id="KAG8383246.1"/>
    </source>
</evidence>
<dbReference type="Proteomes" id="UP000826271">
    <property type="component" value="Unassembled WGS sequence"/>
</dbReference>
<dbReference type="EMBL" id="WHWC01000005">
    <property type="protein sequence ID" value="KAG8383246.1"/>
    <property type="molecule type" value="Genomic_DNA"/>
</dbReference>
<feature type="compositionally biased region" description="Basic and acidic residues" evidence="1">
    <location>
        <begin position="341"/>
        <end position="380"/>
    </location>
</feature>
<dbReference type="PANTHER" id="PTHR32091:SF20">
    <property type="entry name" value="EUKARYOTIC TRANSLATION INITIATION FACTOR 4B1"/>
    <property type="match status" value="1"/>
</dbReference>
<dbReference type="GO" id="GO:0003729">
    <property type="term" value="F:mRNA binding"/>
    <property type="evidence" value="ECO:0007669"/>
    <property type="project" value="TreeGrafter"/>
</dbReference>
<dbReference type="PANTHER" id="PTHR32091">
    <property type="entry name" value="EUKARYOTIC TRANSLATION INITIATION FACTOR 4B"/>
    <property type="match status" value="1"/>
</dbReference>
<sequence length="579" mass="64287">MSKSPWGNIGNWAAEAERAEAEELEAAAAAAAQPPLTFPSLKESVTTAKQKKKTKMTLLEFTMQQSAAAAPSRGLTHDEMLRLPTGPKERSADEMQTGRLGGGFSNYGSRNGSNSGREGRRSYGFEDDDRKGGGFVPRDLELNQPSRADEVDNWGSMKKQTLPDYNSGQARPVGRYGSLGGGGGSRADEVDNWGSGKKPISGFGSGYSRPEPDRWARGDRSFGSEFSRPESDRWGRNEQRLVVEAPKMEGEVVVKVNKPNPFGAARPREEVLLEKGLDWKKLDLEIEAKKTNSVSGGSRPTSSHSSRPESAHSSRSEVPMALAGGDEGVKQKPKVNPFGDAKPREVLLEQKGLDWKKLDRELEQRQVERPETEEEKKLKEEIEHLKKESLQKSGEDQTSINDMLLQRERDLELLTRQLDDKVRYSRPGSGSGRGDRPPSRSGPYEDPKAGFHDRRPGSYEESRASYTERPPSRPGIYEDSRAGFPERPPSRPGAYEEPRGSYPQRSSSFMHGAHQEQRAFDHNERPRSRGTVNSWTRPSDDRRAFQGGGGRGFSGGRDVDRYLSLRSLCISGFVMSLQF</sequence>
<feature type="region of interest" description="Disordered" evidence="1">
    <location>
        <begin position="1"/>
        <end position="49"/>
    </location>
</feature>